<dbReference type="AlphaFoldDB" id="A0A3B0C3N3"/>
<keyword evidence="2" id="KW-1185">Reference proteome</keyword>
<sequence>MLLATAPRSVSTSRAGYIAVPVPLPMPFPLPVTVSVSVCLPAASGNWATYKSGRGYCPVTL</sequence>
<accession>A0A3B0C3N3</accession>
<evidence type="ECO:0000313" key="1">
    <source>
        <dbReference type="EMBL" id="RKN80705.1"/>
    </source>
</evidence>
<proteinExistence type="predicted"/>
<dbReference type="EMBL" id="RBAH01000014">
    <property type="protein sequence ID" value="RKN80705.1"/>
    <property type="molecule type" value="Genomic_DNA"/>
</dbReference>
<organism evidence="1 2">
    <name type="scientific">Paenibacillus ginsengarvi</name>
    <dbReference type="NCBI Taxonomy" id="400777"/>
    <lineage>
        <taxon>Bacteria</taxon>
        <taxon>Bacillati</taxon>
        <taxon>Bacillota</taxon>
        <taxon>Bacilli</taxon>
        <taxon>Bacillales</taxon>
        <taxon>Paenibacillaceae</taxon>
        <taxon>Paenibacillus</taxon>
    </lineage>
</organism>
<name>A0A3B0C3N3_9BACL</name>
<evidence type="ECO:0000313" key="2">
    <source>
        <dbReference type="Proteomes" id="UP000282311"/>
    </source>
</evidence>
<gene>
    <name evidence="1" type="ORF">D7M11_19730</name>
</gene>
<protein>
    <submittedName>
        <fullName evidence="1">Uncharacterized protein</fullName>
    </submittedName>
</protein>
<reference evidence="1 2" key="1">
    <citation type="journal article" date="2007" name="Int. J. Syst. Evol. Microbiol.">
        <title>Paenibacillus ginsengarvi sp. nov., isolated from soil from ginseng cultivation.</title>
        <authorList>
            <person name="Yoon M.H."/>
            <person name="Ten L.N."/>
            <person name="Im W.T."/>
        </authorList>
    </citation>
    <scope>NUCLEOTIDE SEQUENCE [LARGE SCALE GENOMIC DNA]</scope>
    <source>
        <strain evidence="1 2">KCTC 13059</strain>
    </source>
</reference>
<comment type="caution">
    <text evidence="1">The sequence shown here is derived from an EMBL/GenBank/DDBJ whole genome shotgun (WGS) entry which is preliminary data.</text>
</comment>
<dbReference type="Proteomes" id="UP000282311">
    <property type="component" value="Unassembled WGS sequence"/>
</dbReference>